<proteinExistence type="predicted"/>
<dbReference type="PRINTS" id="PR00455">
    <property type="entry name" value="HTHTETR"/>
</dbReference>
<dbReference type="InterPro" id="IPR001647">
    <property type="entry name" value="HTH_TetR"/>
</dbReference>
<evidence type="ECO:0000313" key="4">
    <source>
        <dbReference type="EMBL" id="OIJ28124.1"/>
    </source>
</evidence>
<dbReference type="RefSeq" id="WP_045550448.1">
    <property type="nucleotide sequence ID" value="NZ_JZDQ02000004.1"/>
</dbReference>
<feature type="domain" description="HTH tetR-type" evidence="3">
    <location>
        <begin position="10"/>
        <end position="70"/>
    </location>
</feature>
<dbReference type="EMBL" id="JZDQ02000004">
    <property type="protein sequence ID" value="OIJ28124.1"/>
    <property type="molecule type" value="Genomic_DNA"/>
</dbReference>
<evidence type="ECO:0000313" key="5">
    <source>
        <dbReference type="Proteomes" id="UP000033772"/>
    </source>
</evidence>
<dbReference type="Pfam" id="PF00440">
    <property type="entry name" value="TetR_N"/>
    <property type="match status" value="1"/>
</dbReference>
<dbReference type="STRING" id="1844.UG56_003425"/>
<keyword evidence="5" id="KW-1185">Reference proteome</keyword>
<dbReference type="InterPro" id="IPR050624">
    <property type="entry name" value="HTH-type_Tx_Regulator"/>
</dbReference>
<dbReference type="AlphaFoldDB" id="A0A1J4N9B5"/>
<gene>
    <name evidence="4" type="ORF">UG56_003425</name>
</gene>
<comment type="caution">
    <text evidence="4">The sequence shown here is derived from an EMBL/GenBank/DDBJ whole genome shotgun (WGS) entry which is preliminary data.</text>
</comment>
<keyword evidence="1 2" id="KW-0238">DNA-binding</keyword>
<dbReference type="OrthoDB" id="3193022at2"/>
<name>A0A1J4N9B5_9ACTN</name>
<reference evidence="4" key="1">
    <citation type="submission" date="2016-10" db="EMBL/GenBank/DDBJ databases">
        <title>Draft Genome Sequence of Nocardioides luteus Strain BAFB, an Alkane-Degrading Bacterium Isolated from JP-7 Polluted Soil.</title>
        <authorList>
            <person name="Brown L."/>
            <person name="Ruiz O.N."/>
            <person name="Gunasekera T."/>
        </authorList>
    </citation>
    <scope>NUCLEOTIDE SEQUENCE [LARGE SCALE GENOMIC DNA]</scope>
    <source>
        <strain evidence="4">BAFB</strain>
    </source>
</reference>
<dbReference type="PANTHER" id="PTHR43479:SF7">
    <property type="entry name" value="TETR-FAMILY TRANSCRIPTIONAL REGULATOR"/>
    <property type="match status" value="1"/>
</dbReference>
<feature type="DNA-binding region" description="H-T-H motif" evidence="2">
    <location>
        <begin position="33"/>
        <end position="52"/>
    </location>
</feature>
<dbReference type="Proteomes" id="UP000033772">
    <property type="component" value="Unassembled WGS sequence"/>
</dbReference>
<dbReference type="SUPFAM" id="SSF46689">
    <property type="entry name" value="Homeodomain-like"/>
    <property type="match status" value="1"/>
</dbReference>
<dbReference type="InterPro" id="IPR009057">
    <property type="entry name" value="Homeodomain-like_sf"/>
</dbReference>
<evidence type="ECO:0000256" key="1">
    <source>
        <dbReference type="ARBA" id="ARBA00023125"/>
    </source>
</evidence>
<evidence type="ECO:0000259" key="3">
    <source>
        <dbReference type="PROSITE" id="PS50977"/>
    </source>
</evidence>
<dbReference type="PROSITE" id="PS01081">
    <property type="entry name" value="HTH_TETR_1"/>
    <property type="match status" value="1"/>
</dbReference>
<evidence type="ECO:0000256" key="2">
    <source>
        <dbReference type="PROSITE-ProRule" id="PRU00335"/>
    </source>
</evidence>
<sequence length="201" mass="22474">MTVVEDRRSRRTRGALRDALVSLVLERGYAAVTVEDIVAAADVGRATFYTHFKDKEALYDHVVSSVLQDLKGRLDEVLAPEDAGFTGEPVAEVFRHASEQPDAYRMILRGEGDGRGLRAFEDAWSATAFETFTARVKANAVRPRVDLQVLARAWVGEQMAVLLWWLDAPEPRPATDQVVETLVELSRRGRFWATGFDPDGR</sequence>
<organism evidence="4 5">
    <name type="scientific">Nocardioides luteus</name>
    <dbReference type="NCBI Taxonomy" id="1844"/>
    <lineage>
        <taxon>Bacteria</taxon>
        <taxon>Bacillati</taxon>
        <taxon>Actinomycetota</taxon>
        <taxon>Actinomycetes</taxon>
        <taxon>Propionibacteriales</taxon>
        <taxon>Nocardioidaceae</taxon>
        <taxon>Nocardioides</taxon>
    </lineage>
</organism>
<dbReference type="PANTHER" id="PTHR43479">
    <property type="entry name" value="ACREF/ENVCD OPERON REPRESSOR-RELATED"/>
    <property type="match status" value="1"/>
</dbReference>
<dbReference type="InterPro" id="IPR023772">
    <property type="entry name" value="DNA-bd_HTH_TetR-type_CS"/>
</dbReference>
<dbReference type="GO" id="GO:0003677">
    <property type="term" value="F:DNA binding"/>
    <property type="evidence" value="ECO:0007669"/>
    <property type="project" value="UniProtKB-UniRule"/>
</dbReference>
<protein>
    <submittedName>
        <fullName evidence="4">TetR family transcriptional regulator</fullName>
    </submittedName>
</protein>
<dbReference type="Gene3D" id="1.10.357.10">
    <property type="entry name" value="Tetracycline Repressor, domain 2"/>
    <property type="match status" value="1"/>
</dbReference>
<accession>A0A1J4N9B5</accession>
<dbReference type="PROSITE" id="PS50977">
    <property type="entry name" value="HTH_TETR_2"/>
    <property type="match status" value="1"/>
</dbReference>